<keyword evidence="4" id="KW-1185">Reference proteome</keyword>
<protein>
    <submittedName>
        <fullName evidence="3">FAD-dependent oxidoreductase</fullName>
    </submittedName>
</protein>
<dbReference type="PANTHER" id="PTHR43422:SF3">
    <property type="entry name" value="THIAMINE THIAZOLE SYNTHASE"/>
    <property type="match status" value="1"/>
</dbReference>
<gene>
    <name evidence="3" type="ORF">ACFQ16_23730</name>
</gene>
<organism evidence="3 4">
    <name type="scientific">Saccharopolyspora rosea</name>
    <dbReference type="NCBI Taxonomy" id="524884"/>
    <lineage>
        <taxon>Bacteria</taxon>
        <taxon>Bacillati</taxon>
        <taxon>Actinomycetota</taxon>
        <taxon>Actinomycetes</taxon>
        <taxon>Pseudonocardiales</taxon>
        <taxon>Pseudonocardiaceae</taxon>
        <taxon>Saccharopolyspora</taxon>
    </lineage>
</organism>
<feature type="compositionally biased region" description="Basic and acidic residues" evidence="1">
    <location>
        <begin position="444"/>
        <end position="454"/>
    </location>
</feature>
<sequence>MSRPTRAVVLGGGLAGMLAATVLARHSDSVTVVERDRFPVAPADRRGTPHTRHTHVLVSGGARALDELLPGTTDALLRHGAQRLGMPDRLLALLPRGWFGRFDEMQFVIGCSRALLDWVVRGRVLAEDRISVRASTDAVGLLGTAERVTGVRVRDRRSGQVSGLAADFVVDATGHRSGATDWLTRLGLPAPPEGHVDPQVFYSTRVYRAPDGVAEDFPGINIMSDPARTDHVEGGVLLPIEGGRWIVTLVGTLAHRPPTEASAFAPHARRLRHPVIADLVDLAEPLTAPRGFRVPANLRRRFHDLDAWPRGFVVLGDATCTVNPVYGHGMALAARGALALDGGLRRHGLDGDARHVQRDIGRSADLAWDMATVQDLRYAATPGPRPGPLGRARLRFMDRLVATATDRPAVAAAQLGIYTLARSPAALLSPRVLLGTVLGPRHPARTDPPLRDGEVAGGRNGLTGVDGSGAPVSGSA</sequence>
<dbReference type="InterPro" id="IPR036188">
    <property type="entry name" value="FAD/NAD-bd_sf"/>
</dbReference>
<evidence type="ECO:0000259" key="2">
    <source>
        <dbReference type="Pfam" id="PF01494"/>
    </source>
</evidence>
<dbReference type="PANTHER" id="PTHR43422">
    <property type="entry name" value="THIAMINE THIAZOLE SYNTHASE"/>
    <property type="match status" value="1"/>
</dbReference>
<reference evidence="4" key="1">
    <citation type="journal article" date="2019" name="Int. J. Syst. Evol. Microbiol.">
        <title>The Global Catalogue of Microorganisms (GCM) 10K type strain sequencing project: providing services to taxonomists for standard genome sequencing and annotation.</title>
        <authorList>
            <consortium name="The Broad Institute Genomics Platform"/>
            <consortium name="The Broad Institute Genome Sequencing Center for Infectious Disease"/>
            <person name="Wu L."/>
            <person name="Ma J."/>
        </authorList>
    </citation>
    <scope>NUCLEOTIDE SEQUENCE [LARGE SCALE GENOMIC DNA]</scope>
    <source>
        <strain evidence="4">CCUG 56401</strain>
    </source>
</reference>
<dbReference type="Gene3D" id="3.50.50.60">
    <property type="entry name" value="FAD/NAD(P)-binding domain"/>
    <property type="match status" value="1"/>
</dbReference>
<feature type="domain" description="FAD-binding" evidence="2">
    <location>
        <begin position="5"/>
        <end position="340"/>
    </location>
</feature>
<dbReference type="Pfam" id="PF01494">
    <property type="entry name" value="FAD_binding_3"/>
    <property type="match status" value="1"/>
</dbReference>
<dbReference type="PRINTS" id="PR00420">
    <property type="entry name" value="RNGMNOXGNASE"/>
</dbReference>
<dbReference type="EMBL" id="JBHTIW010000024">
    <property type="protein sequence ID" value="MFD0922768.1"/>
    <property type="molecule type" value="Genomic_DNA"/>
</dbReference>
<evidence type="ECO:0000313" key="4">
    <source>
        <dbReference type="Proteomes" id="UP001597018"/>
    </source>
</evidence>
<name>A0ABW3FY54_9PSEU</name>
<feature type="region of interest" description="Disordered" evidence="1">
    <location>
        <begin position="439"/>
        <end position="476"/>
    </location>
</feature>
<comment type="caution">
    <text evidence="3">The sequence shown here is derived from an EMBL/GenBank/DDBJ whole genome shotgun (WGS) entry which is preliminary data.</text>
</comment>
<accession>A0ABW3FY54</accession>
<proteinExistence type="predicted"/>
<dbReference type="InterPro" id="IPR002938">
    <property type="entry name" value="FAD-bd"/>
</dbReference>
<dbReference type="Proteomes" id="UP001597018">
    <property type="component" value="Unassembled WGS sequence"/>
</dbReference>
<feature type="compositionally biased region" description="Gly residues" evidence="1">
    <location>
        <begin position="455"/>
        <end position="467"/>
    </location>
</feature>
<evidence type="ECO:0000256" key="1">
    <source>
        <dbReference type="SAM" id="MobiDB-lite"/>
    </source>
</evidence>
<dbReference type="RefSeq" id="WP_263247549.1">
    <property type="nucleotide sequence ID" value="NZ_BAABLT010000038.1"/>
</dbReference>
<evidence type="ECO:0000313" key="3">
    <source>
        <dbReference type="EMBL" id="MFD0922768.1"/>
    </source>
</evidence>
<dbReference type="SUPFAM" id="SSF51905">
    <property type="entry name" value="FAD/NAD(P)-binding domain"/>
    <property type="match status" value="1"/>
</dbReference>